<gene>
    <name evidence="7" type="ORF">QX233_20245</name>
</gene>
<evidence type="ECO:0000256" key="3">
    <source>
        <dbReference type="ARBA" id="ARBA00022692"/>
    </source>
</evidence>
<comment type="subcellular location">
    <subcellularLocation>
        <location evidence="1">Cell outer membrane</location>
    </subcellularLocation>
</comment>
<keyword evidence="5" id="KW-0998">Cell outer membrane</keyword>
<feature type="coiled-coil region" evidence="6">
    <location>
        <begin position="341"/>
        <end position="372"/>
    </location>
</feature>
<dbReference type="GO" id="GO:0015288">
    <property type="term" value="F:porin activity"/>
    <property type="evidence" value="ECO:0007669"/>
    <property type="project" value="TreeGrafter"/>
</dbReference>
<dbReference type="EMBL" id="JAUHGV010000037">
    <property type="protein sequence ID" value="MDN4014808.1"/>
    <property type="molecule type" value="Genomic_DNA"/>
</dbReference>
<evidence type="ECO:0000256" key="2">
    <source>
        <dbReference type="ARBA" id="ARBA00022452"/>
    </source>
</evidence>
<evidence type="ECO:0000256" key="4">
    <source>
        <dbReference type="ARBA" id="ARBA00023136"/>
    </source>
</evidence>
<evidence type="ECO:0000256" key="5">
    <source>
        <dbReference type="ARBA" id="ARBA00023237"/>
    </source>
</evidence>
<evidence type="ECO:0000313" key="7">
    <source>
        <dbReference type="EMBL" id="MDN4014808.1"/>
    </source>
</evidence>
<dbReference type="SUPFAM" id="SSF56954">
    <property type="entry name" value="Outer membrane efflux proteins (OEP)"/>
    <property type="match status" value="1"/>
</dbReference>
<dbReference type="AlphaFoldDB" id="A0AAJ1VLL3"/>
<dbReference type="PANTHER" id="PTHR30026">
    <property type="entry name" value="OUTER MEMBRANE PROTEIN TOLC"/>
    <property type="match status" value="1"/>
</dbReference>
<name>A0AAJ1VLL3_9FLAO</name>
<comment type="caution">
    <text evidence="7">The sequence shown here is derived from an EMBL/GenBank/DDBJ whole genome shotgun (WGS) entry which is preliminary data.</text>
</comment>
<dbReference type="GO" id="GO:1990281">
    <property type="term" value="C:efflux pump complex"/>
    <property type="evidence" value="ECO:0007669"/>
    <property type="project" value="TreeGrafter"/>
</dbReference>
<dbReference type="RefSeq" id="WP_214590228.1">
    <property type="nucleotide sequence ID" value="NZ_JAUHGV010000037.1"/>
</dbReference>
<evidence type="ECO:0000313" key="8">
    <source>
        <dbReference type="Proteomes" id="UP001225933"/>
    </source>
</evidence>
<evidence type="ECO:0000256" key="6">
    <source>
        <dbReference type="SAM" id="Coils"/>
    </source>
</evidence>
<accession>A0AAJ1VLL3</accession>
<keyword evidence="2" id="KW-1134">Transmembrane beta strand</keyword>
<keyword evidence="4" id="KW-0472">Membrane</keyword>
<keyword evidence="6" id="KW-0175">Coiled coil</keyword>
<dbReference type="InterPro" id="IPR051906">
    <property type="entry name" value="TolC-like"/>
</dbReference>
<dbReference type="Gene3D" id="1.20.1600.10">
    <property type="entry name" value="Outer membrane efflux proteins (OEP)"/>
    <property type="match status" value="1"/>
</dbReference>
<dbReference type="GO" id="GO:0015562">
    <property type="term" value="F:efflux transmembrane transporter activity"/>
    <property type="evidence" value="ECO:0007669"/>
    <property type="project" value="InterPro"/>
</dbReference>
<organism evidence="7 8">
    <name type="scientific">Chryseobacterium gambrini</name>
    <dbReference type="NCBI Taxonomy" id="373672"/>
    <lineage>
        <taxon>Bacteria</taxon>
        <taxon>Pseudomonadati</taxon>
        <taxon>Bacteroidota</taxon>
        <taxon>Flavobacteriia</taxon>
        <taxon>Flavobacteriales</taxon>
        <taxon>Weeksellaceae</taxon>
        <taxon>Chryseobacterium group</taxon>
        <taxon>Chryseobacterium</taxon>
    </lineage>
</organism>
<proteinExistence type="predicted"/>
<protein>
    <submittedName>
        <fullName evidence="7">TolC family protein</fullName>
    </submittedName>
</protein>
<evidence type="ECO:0000256" key="1">
    <source>
        <dbReference type="ARBA" id="ARBA00004442"/>
    </source>
</evidence>
<reference evidence="7" key="1">
    <citation type="submission" date="2023-06" db="EMBL/GenBank/DDBJ databases">
        <title>Two Chryseobacterium gambrini strains from China.</title>
        <authorList>
            <person name="Zeng J."/>
            <person name="Wu Y."/>
        </authorList>
    </citation>
    <scope>NUCLEOTIDE SEQUENCE</scope>
    <source>
        <strain evidence="7">SQ219</strain>
    </source>
</reference>
<dbReference type="PANTHER" id="PTHR30026:SF20">
    <property type="entry name" value="OUTER MEMBRANE PROTEIN TOLC"/>
    <property type="match status" value="1"/>
</dbReference>
<dbReference type="GO" id="GO:0009279">
    <property type="term" value="C:cell outer membrane"/>
    <property type="evidence" value="ECO:0007669"/>
    <property type="project" value="UniProtKB-SubCell"/>
</dbReference>
<sequence length="438" mass="51076">MKRSQFLYTSFVFLIFFSVINGQEKREFTSFKEVLEYAKATNHQFKNAEWQTRLADLTRKTAKLNLLNPKIPASAQVLDNITQQVSFLPGQIFGQPQGTFKEVTIGQQYASTFSIQPQFDIINLANYAQIKSAKTNQLLVDNQNKINEQNVYDQINMVYFNILSFNEQKKILEENIIIAKDILRIIQNKFTEGIARKQEVNEAETNLISLQDKLQQIELNTEIQVQTFNLFLENTINATLSEDLWTYENSNSPLTTQNSLLAENAKLQYELSEQEYNGLKFQNYPVLSFISSFNWQNLSNDFAFSKNSDWINFNYIGLKLSYDLPTTVTKYSNLKSKKIQLEIAKNNQEFSKKENENKNKQMILEYEKALLQNENFRKIYTLKKDTYEKNFNQFKENILPLDKLLISQNDMLTSRLNVVYSLANIGFAKAKIEISNRF</sequence>
<keyword evidence="3" id="KW-0812">Transmembrane</keyword>
<dbReference type="Proteomes" id="UP001225933">
    <property type="component" value="Unassembled WGS sequence"/>
</dbReference>